<dbReference type="Proteomes" id="UP000789702">
    <property type="component" value="Unassembled WGS sequence"/>
</dbReference>
<gene>
    <name evidence="1" type="ORF">DHETER_LOCUS12037</name>
</gene>
<name>A0ACA9PJ71_9GLOM</name>
<protein>
    <submittedName>
        <fullName evidence="1">15732_t:CDS:1</fullName>
    </submittedName>
</protein>
<accession>A0ACA9PJ71</accession>
<sequence>REINLITSRLRPEYQLKLQETFEDQHDLVKILILSRITNALDKTIFPVVDCIIYKILHQLHRHRKDEFITEQKLAIVVDKHKRRKHNNRYVDFKRKRRAKMIDHLSEVNDKLIRKIAKKDLMKLQTSNHYHSPEISEMDEESVKRKIVVYNLKWRSQALKELLRNYVDKINDETTVEEENEVDEEDEVESEGEVDEEENEVDEEENEVNEEENEDEDDKGEAS</sequence>
<evidence type="ECO:0000313" key="2">
    <source>
        <dbReference type="Proteomes" id="UP000789702"/>
    </source>
</evidence>
<feature type="non-terminal residue" evidence="1">
    <location>
        <position position="1"/>
    </location>
</feature>
<organism evidence="1 2">
    <name type="scientific">Dentiscutata heterogama</name>
    <dbReference type="NCBI Taxonomy" id="1316150"/>
    <lineage>
        <taxon>Eukaryota</taxon>
        <taxon>Fungi</taxon>
        <taxon>Fungi incertae sedis</taxon>
        <taxon>Mucoromycota</taxon>
        <taxon>Glomeromycotina</taxon>
        <taxon>Glomeromycetes</taxon>
        <taxon>Diversisporales</taxon>
        <taxon>Gigasporaceae</taxon>
        <taxon>Dentiscutata</taxon>
    </lineage>
</organism>
<evidence type="ECO:0000313" key="1">
    <source>
        <dbReference type="EMBL" id="CAG8706800.1"/>
    </source>
</evidence>
<comment type="caution">
    <text evidence="1">The sequence shown here is derived from an EMBL/GenBank/DDBJ whole genome shotgun (WGS) entry which is preliminary data.</text>
</comment>
<keyword evidence="2" id="KW-1185">Reference proteome</keyword>
<dbReference type="EMBL" id="CAJVPU010028358">
    <property type="protein sequence ID" value="CAG8706800.1"/>
    <property type="molecule type" value="Genomic_DNA"/>
</dbReference>
<reference evidence="1" key="1">
    <citation type="submission" date="2021-06" db="EMBL/GenBank/DDBJ databases">
        <authorList>
            <person name="Kallberg Y."/>
            <person name="Tangrot J."/>
            <person name="Rosling A."/>
        </authorList>
    </citation>
    <scope>NUCLEOTIDE SEQUENCE</scope>
    <source>
        <strain evidence="1">IL203A</strain>
    </source>
</reference>
<feature type="non-terminal residue" evidence="1">
    <location>
        <position position="223"/>
    </location>
</feature>
<proteinExistence type="predicted"/>